<keyword evidence="3" id="KW-1185">Reference proteome</keyword>
<feature type="signal peptide" evidence="1">
    <location>
        <begin position="1"/>
        <end position="26"/>
    </location>
</feature>
<dbReference type="RefSeq" id="WP_236339516.1">
    <property type="nucleotide sequence ID" value="NZ_CAKMMF010000005.1"/>
</dbReference>
<feature type="chain" id="PRO_5046099997" evidence="1">
    <location>
        <begin position="27"/>
        <end position="119"/>
    </location>
</feature>
<proteinExistence type="predicted"/>
<protein>
    <submittedName>
        <fullName evidence="2">Uncharacterized protein</fullName>
    </submittedName>
</protein>
<keyword evidence="1" id="KW-0732">Signal</keyword>
<evidence type="ECO:0000313" key="2">
    <source>
        <dbReference type="EMBL" id="CAH1198884.1"/>
    </source>
</evidence>
<evidence type="ECO:0000256" key="1">
    <source>
        <dbReference type="SAM" id="SignalP"/>
    </source>
</evidence>
<evidence type="ECO:0000313" key="3">
    <source>
        <dbReference type="Proteomes" id="UP000838686"/>
    </source>
</evidence>
<name>A0ABM9C0I0_9BACL</name>
<dbReference type="Proteomes" id="UP000838686">
    <property type="component" value="Unassembled WGS sequence"/>
</dbReference>
<organism evidence="2 3">
    <name type="scientific">Paenibacillus plantiphilus</name>
    <dbReference type="NCBI Taxonomy" id="2905650"/>
    <lineage>
        <taxon>Bacteria</taxon>
        <taxon>Bacillati</taxon>
        <taxon>Bacillota</taxon>
        <taxon>Bacilli</taxon>
        <taxon>Bacillales</taxon>
        <taxon>Paenibacillaceae</taxon>
        <taxon>Paenibacillus</taxon>
    </lineage>
</organism>
<accession>A0ABM9C0I0</accession>
<comment type="caution">
    <text evidence="2">The sequence shown here is derived from an EMBL/GenBank/DDBJ whole genome shotgun (WGS) entry which is preliminary data.</text>
</comment>
<dbReference type="PROSITE" id="PS51257">
    <property type="entry name" value="PROKAR_LIPOPROTEIN"/>
    <property type="match status" value="1"/>
</dbReference>
<dbReference type="EMBL" id="CAKMMF010000005">
    <property type="protein sequence ID" value="CAH1198884.1"/>
    <property type="molecule type" value="Genomic_DNA"/>
</dbReference>
<sequence>MSKFKCIRIAAVIGILILSGCSGTTSEPEIPAIGNSTSCKEPPEVLNWLGTNYSLKEASTSLEPGMKIGFVQCDDGRFALGDEGPQSFRVYSNGDPRTNNDLLFLGAWGRALYTKQGEK</sequence>
<reference evidence="2" key="1">
    <citation type="submission" date="2022-01" db="EMBL/GenBank/DDBJ databases">
        <authorList>
            <person name="Criscuolo A."/>
        </authorList>
    </citation>
    <scope>NUCLEOTIDE SEQUENCE</scope>
    <source>
        <strain evidence="2">CIP111893</strain>
    </source>
</reference>
<gene>
    <name evidence="2" type="ORF">PAECIP111893_01150</name>
</gene>